<protein>
    <submittedName>
        <fullName evidence="2">Uncharacterized protein</fullName>
    </submittedName>
</protein>
<dbReference type="Pfam" id="PF04720">
    <property type="entry name" value="PDDEXK_6"/>
    <property type="match status" value="1"/>
</dbReference>
<reference evidence="3" key="1">
    <citation type="submission" date="2024-07" db="EMBL/GenBank/DDBJ databases">
        <title>Two chromosome-level genome assemblies of Korean endemic species Abeliophyllum distichum and Forsythia ovata (Oleaceae).</title>
        <authorList>
            <person name="Jang H."/>
        </authorList>
    </citation>
    <scope>NUCLEOTIDE SEQUENCE [LARGE SCALE GENOMIC DNA]</scope>
</reference>
<dbReference type="PANTHER" id="PTHR31579">
    <property type="entry name" value="OS03G0796600 PROTEIN"/>
    <property type="match status" value="1"/>
</dbReference>
<accession>A0ABD1QKJ7</accession>
<feature type="compositionally biased region" description="Acidic residues" evidence="1">
    <location>
        <begin position="56"/>
        <end position="65"/>
    </location>
</feature>
<evidence type="ECO:0000256" key="1">
    <source>
        <dbReference type="SAM" id="MobiDB-lite"/>
    </source>
</evidence>
<feature type="region of interest" description="Disordered" evidence="1">
    <location>
        <begin position="54"/>
        <end position="75"/>
    </location>
</feature>
<sequence length="305" mass="34973">MGEASMESPNLDKKFTYSDEVSDMIFGFLEEDDEFSVCSFESKVESNYGFILDKEEKEEEEEEAEQNASSSRESKAFWESKEELLQATLHRTTSLESKIRQATKDALSELDSVGVNCSCRKKVADSCRSCTQKQICDRLQIAGFNCVICKSKWRSSREIPAGEHTYLEVLNVSKKGEVKVIIELNFHAEFEIIRSSKEYNRLIERLPEIFIGKIERLRSLIKILCSASKKCMKERKMHMAPWRKDKYMQAKWLGTPQVEAEAEAAPPTLAVEHDLQRQAKPRASMLTFDLFDNLPGLYPKAIKVI</sequence>
<organism evidence="2 3">
    <name type="scientific">Abeliophyllum distichum</name>
    <dbReference type="NCBI Taxonomy" id="126358"/>
    <lineage>
        <taxon>Eukaryota</taxon>
        <taxon>Viridiplantae</taxon>
        <taxon>Streptophyta</taxon>
        <taxon>Embryophyta</taxon>
        <taxon>Tracheophyta</taxon>
        <taxon>Spermatophyta</taxon>
        <taxon>Magnoliopsida</taxon>
        <taxon>eudicotyledons</taxon>
        <taxon>Gunneridae</taxon>
        <taxon>Pentapetalae</taxon>
        <taxon>asterids</taxon>
        <taxon>lamiids</taxon>
        <taxon>Lamiales</taxon>
        <taxon>Oleaceae</taxon>
        <taxon>Forsythieae</taxon>
        <taxon>Abeliophyllum</taxon>
    </lineage>
</organism>
<comment type="caution">
    <text evidence="2">The sequence shown here is derived from an EMBL/GenBank/DDBJ whole genome shotgun (WGS) entry which is preliminary data.</text>
</comment>
<dbReference type="Proteomes" id="UP001604336">
    <property type="component" value="Unassembled WGS sequence"/>
</dbReference>
<gene>
    <name evidence="2" type="ORF">Adt_37481</name>
</gene>
<dbReference type="InterPro" id="IPR006502">
    <property type="entry name" value="PDDEXK-like"/>
</dbReference>
<dbReference type="NCBIfam" id="TIGR01615">
    <property type="entry name" value="A_thal_3542"/>
    <property type="match status" value="1"/>
</dbReference>
<name>A0ABD1QKJ7_9LAMI</name>
<proteinExistence type="predicted"/>
<dbReference type="AlphaFoldDB" id="A0ABD1QKJ7"/>
<dbReference type="EMBL" id="JBFOLK010000011">
    <property type="protein sequence ID" value="KAL2476745.1"/>
    <property type="molecule type" value="Genomic_DNA"/>
</dbReference>
<dbReference type="PANTHER" id="PTHR31579:SF58">
    <property type="entry name" value="PLANT-SPECIFIC DOMAIN TIGR01615 FAMILY PROTEIN"/>
    <property type="match status" value="1"/>
</dbReference>
<evidence type="ECO:0000313" key="3">
    <source>
        <dbReference type="Proteomes" id="UP001604336"/>
    </source>
</evidence>
<keyword evidence="3" id="KW-1185">Reference proteome</keyword>
<evidence type="ECO:0000313" key="2">
    <source>
        <dbReference type="EMBL" id="KAL2476745.1"/>
    </source>
</evidence>